<keyword evidence="1" id="KW-0238">DNA-binding</keyword>
<dbReference type="AlphaFoldDB" id="A0AB39U6G2"/>
<accession>A0AB39U6G2</accession>
<dbReference type="InterPro" id="IPR000551">
    <property type="entry name" value="MerR-type_HTH_dom"/>
</dbReference>
<proteinExistence type="predicted"/>
<dbReference type="SMART" id="SM00422">
    <property type="entry name" value="HTH_MERR"/>
    <property type="match status" value="1"/>
</dbReference>
<dbReference type="InterPro" id="IPR009061">
    <property type="entry name" value="DNA-bd_dom_put_sf"/>
</dbReference>
<gene>
    <name evidence="3" type="ORF">QN215_09810</name>
</gene>
<dbReference type="KEGG" id="baqk:QN215_09810"/>
<dbReference type="PANTHER" id="PTHR30204">
    <property type="entry name" value="REDOX-CYCLING DRUG-SENSING TRANSCRIPTIONAL ACTIVATOR SOXR"/>
    <property type="match status" value="1"/>
</dbReference>
<dbReference type="Gene3D" id="1.10.1660.10">
    <property type="match status" value="1"/>
</dbReference>
<dbReference type="Pfam" id="PF13411">
    <property type="entry name" value="MerR_1"/>
    <property type="match status" value="1"/>
</dbReference>
<evidence type="ECO:0000313" key="3">
    <source>
        <dbReference type="EMBL" id="XDS44532.1"/>
    </source>
</evidence>
<dbReference type="CDD" id="cd01109">
    <property type="entry name" value="HTH_YyaN"/>
    <property type="match status" value="1"/>
</dbReference>
<dbReference type="SUPFAM" id="SSF46955">
    <property type="entry name" value="Putative DNA-binding domain"/>
    <property type="match status" value="1"/>
</dbReference>
<dbReference type="GO" id="GO:0003700">
    <property type="term" value="F:DNA-binding transcription factor activity"/>
    <property type="evidence" value="ECO:0007669"/>
    <property type="project" value="InterPro"/>
</dbReference>
<evidence type="ECO:0000259" key="2">
    <source>
        <dbReference type="PROSITE" id="PS50937"/>
    </source>
</evidence>
<dbReference type="PANTHER" id="PTHR30204:SF82">
    <property type="entry name" value="TRANSCRIPTIONAL REGULATOR, MERR FAMILY"/>
    <property type="match status" value="1"/>
</dbReference>
<dbReference type="GO" id="GO:0003677">
    <property type="term" value="F:DNA binding"/>
    <property type="evidence" value="ECO:0007669"/>
    <property type="project" value="UniProtKB-KW"/>
</dbReference>
<dbReference type="PROSITE" id="PS50937">
    <property type="entry name" value="HTH_MERR_2"/>
    <property type="match status" value="1"/>
</dbReference>
<dbReference type="EMBL" id="CP129674">
    <property type="protein sequence ID" value="XDS44532.1"/>
    <property type="molecule type" value="Genomic_DNA"/>
</dbReference>
<reference evidence="3" key="1">
    <citation type="submission" date="2023-07" db="EMBL/GenBank/DDBJ databases">
        <title>Bifidobacterium aquikefiriaerophilum sp. nov. and Bifidobacterium eccum sp. nov., isolated from water kefir.</title>
        <authorList>
            <person name="Breselge S."/>
            <person name="Bellassi P."/>
            <person name="Barcenilla C."/>
            <person name="Alvarez-Ordonez A."/>
            <person name="Morelli L."/>
            <person name="Cotter P.D."/>
        </authorList>
    </citation>
    <scope>NUCLEOTIDE SEQUENCE</scope>
    <source>
        <strain evidence="3">WK041_4_12</strain>
    </source>
</reference>
<dbReference type="PRINTS" id="PR00040">
    <property type="entry name" value="HTHMERR"/>
</dbReference>
<sequence>MTGYSIGEVAQIMGLSTSAIRFYDRKGLLPFVHRDSAGRRVFQQDDLNFIEAICCLKKSGVPIKDIGHFVRLCMQGDATLHERYDYLDGEERALEGRIAELQGQLDFLRYKKWYYKTSIEAGTESIHMDPQTGHVAADIKEQYRSELERCEDIRQLTQLGGHQAAARDDVPSVMPIGQQVNRSIDSSHDADQRFRSPAHIPLCRIVRYG</sequence>
<organism evidence="3">
    <name type="scientific">Bifidobacterium aquikefiricola</name>
    <dbReference type="NCBI Taxonomy" id="3059038"/>
    <lineage>
        <taxon>Bacteria</taxon>
        <taxon>Bacillati</taxon>
        <taxon>Actinomycetota</taxon>
        <taxon>Actinomycetes</taxon>
        <taxon>Bifidobacteriales</taxon>
        <taxon>Bifidobacteriaceae</taxon>
        <taxon>Bifidobacterium</taxon>
    </lineage>
</organism>
<dbReference type="InterPro" id="IPR047057">
    <property type="entry name" value="MerR_fam"/>
</dbReference>
<feature type="domain" description="HTH merR-type" evidence="2">
    <location>
        <begin position="3"/>
        <end position="72"/>
    </location>
</feature>
<protein>
    <submittedName>
        <fullName evidence="3">MerR family transcriptional regulator</fullName>
    </submittedName>
</protein>
<dbReference type="RefSeq" id="WP_369344108.1">
    <property type="nucleotide sequence ID" value="NZ_CP129674.1"/>
</dbReference>
<evidence type="ECO:0000256" key="1">
    <source>
        <dbReference type="ARBA" id="ARBA00023125"/>
    </source>
</evidence>
<name>A0AB39U6G2_9BIFI</name>